<keyword evidence="2" id="KW-1185">Reference proteome</keyword>
<proteinExistence type="predicted"/>
<dbReference type="Proteomes" id="UP001056120">
    <property type="component" value="Linkage Group LG01"/>
</dbReference>
<comment type="caution">
    <text evidence="1">The sequence shown here is derived from an EMBL/GenBank/DDBJ whole genome shotgun (WGS) entry which is preliminary data.</text>
</comment>
<evidence type="ECO:0000313" key="2">
    <source>
        <dbReference type="Proteomes" id="UP001056120"/>
    </source>
</evidence>
<evidence type="ECO:0000313" key="1">
    <source>
        <dbReference type="EMBL" id="KAI3829698.1"/>
    </source>
</evidence>
<sequence length="96" mass="11203">MERDLPMSHLRMSYNELMKALTLNSNPTLSSSQRVSLRLKTPPQYSLHLYTSIETADSFNSPFPSFNSKLDDDDHLLRQFQKQMIMIIFSVSFSWV</sequence>
<name>A0ACB9KBQ6_9ASTR</name>
<gene>
    <name evidence="1" type="ORF">L1987_03826</name>
</gene>
<reference evidence="2" key="1">
    <citation type="journal article" date="2022" name="Mol. Ecol. Resour.">
        <title>The genomes of chicory, endive, great burdock and yacon provide insights into Asteraceae palaeo-polyploidization history and plant inulin production.</title>
        <authorList>
            <person name="Fan W."/>
            <person name="Wang S."/>
            <person name="Wang H."/>
            <person name="Wang A."/>
            <person name="Jiang F."/>
            <person name="Liu H."/>
            <person name="Zhao H."/>
            <person name="Xu D."/>
            <person name="Zhang Y."/>
        </authorList>
    </citation>
    <scope>NUCLEOTIDE SEQUENCE [LARGE SCALE GENOMIC DNA]</scope>
    <source>
        <strain evidence="2">cv. Yunnan</strain>
    </source>
</reference>
<dbReference type="EMBL" id="CM042018">
    <property type="protein sequence ID" value="KAI3829698.1"/>
    <property type="molecule type" value="Genomic_DNA"/>
</dbReference>
<reference evidence="1 2" key="2">
    <citation type="journal article" date="2022" name="Mol. Ecol. Resour.">
        <title>The genomes of chicory, endive, great burdock and yacon provide insights into Asteraceae paleo-polyploidization history and plant inulin production.</title>
        <authorList>
            <person name="Fan W."/>
            <person name="Wang S."/>
            <person name="Wang H."/>
            <person name="Wang A."/>
            <person name="Jiang F."/>
            <person name="Liu H."/>
            <person name="Zhao H."/>
            <person name="Xu D."/>
            <person name="Zhang Y."/>
        </authorList>
    </citation>
    <scope>NUCLEOTIDE SEQUENCE [LARGE SCALE GENOMIC DNA]</scope>
    <source>
        <strain evidence="2">cv. Yunnan</strain>
        <tissue evidence="1">Leaves</tissue>
    </source>
</reference>
<protein>
    <submittedName>
        <fullName evidence="1">Uncharacterized protein</fullName>
    </submittedName>
</protein>
<accession>A0ACB9KBQ6</accession>
<organism evidence="1 2">
    <name type="scientific">Smallanthus sonchifolius</name>
    <dbReference type="NCBI Taxonomy" id="185202"/>
    <lineage>
        <taxon>Eukaryota</taxon>
        <taxon>Viridiplantae</taxon>
        <taxon>Streptophyta</taxon>
        <taxon>Embryophyta</taxon>
        <taxon>Tracheophyta</taxon>
        <taxon>Spermatophyta</taxon>
        <taxon>Magnoliopsida</taxon>
        <taxon>eudicotyledons</taxon>
        <taxon>Gunneridae</taxon>
        <taxon>Pentapetalae</taxon>
        <taxon>asterids</taxon>
        <taxon>campanulids</taxon>
        <taxon>Asterales</taxon>
        <taxon>Asteraceae</taxon>
        <taxon>Asteroideae</taxon>
        <taxon>Heliantheae alliance</taxon>
        <taxon>Millerieae</taxon>
        <taxon>Smallanthus</taxon>
    </lineage>
</organism>